<dbReference type="SMART" id="SM00960">
    <property type="entry name" value="Robl_LC7"/>
    <property type="match status" value="1"/>
</dbReference>
<dbReference type="Gene3D" id="3.30.450.30">
    <property type="entry name" value="Dynein light chain 2a, cytoplasmic"/>
    <property type="match status" value="1"/>
</dbReference>
<dbReference type="SUPFAM" id="SSF103196">
    <property type="entry name" value="Roadblock/LC7 domain"/>
    <property type="match status" value="1"/>
</dbReference>
<dbReference type="InterPro" id="IPR004942">
    <property type="entry name" value="Roadblock/LAMTOR2_dom"/>
</dbReference>
<name>A0A1D9FU71_MOOP1</name>
<reference evidence="3" key="1">
    <citation type="submission" date="2016-10" db="EMBL/GenBank/DDBJ databases">
        <title>Comparative genomics uncovers the prolific and rare metabolic potential of the cyanobacterial genus Moorea.</title>
        <authorList>
            <person name="Leao T."/>
            <person name="Castelao G."/>
            <person name="Korobeynikov A."/>
            <person name="Monroe E.A."/>
            <person name="Podell S."/>
            <person name="Glukhov E."/>
            <person name="Allen E."/>
            <person name="Gerwick W.H."/>
            <person name="Gerwick L."/>
        </authorList>
    </citation>
    <scope>NUCLEOTIDE SEQUENCE [LARGE SCALE GENOMIC DNA]</scope>
    <source>
        <strain evidence="3">JHB</strain>
    </source>
</reference>
<dbReference type="Proteomes" id="UP000176944">
    <property type="component" value="Chromosome"/>
</dbReference>
<sequence>MTINTAKLETIIQNFVTSTSEVQGAALVSPDGLPIASSLPSEMDEERVSAMSAAMLSLGERIGSELSRGILDRIFVEGNKGYGILTNCGEYAVLLVLATKAAKQGVLMLEIKRVIPELKAALEPHHSIPGIYETKL</sequence>
<protein>
    <submittedName>
        <fullName evidence="2">Roadblock/LC7 domain-containing protein</fullName>
    </submittedName>
</protein>
<evidence type="ECO:0000313" key="2">
    <source>
        <dbReference type="EMBL" id="AOY78938.1"/>
    </source>
</evidence>
<dbReference type="InterPro" id="IPR053141">
    <property type="entry name" value="Mycobact_SerProt_Inhib_Rv3364c"/>
</dbReference>
<dbReference type="AlphaFoldDB" id="A0A1D9FU71"/>
<dbReference type="PANTHER" id="PTHR36222">
    <property type="entry name" value="SERINE PROTEASE INHIBITOR RV3364C"/>
    <property type="match status" value="1"/>
</dbReference>
<evidence type="ECO:0000259" key="1">
    <source>
        <dbReference type="SMART" id="SM00960"/>
    </source>
</evidence>
<dbReference type="Pfam" id="PF03259">
    <property type="entry name" value="Robl_LC7"/>
    <property type="match status" value="1"/>
</dbReference>
<proteinExistence type="predicted"/>
<dbReference type="EMBL" id="CP017708">
    <property type="protein sequence ID" value="AOY78938.1"/>
    <property type="molecule type" value="Genomic_DNA"/>
</dbReference>
<gene>
    <name evidence="2" type="ORF">BJP36_02490</name>
</gene>
<evidence type="ECO:0000313" key="3">
    <source>
        <dbReference type="Proteomes" id="UP000176944"/>
    </source>
</evidence>
<organism evidence="2 3">
    <name type="scientific">Moorena producens (strain JHB)</name>
    <dbReference type="NCBI Taxonomy" id="1454205"/>
    <lineage>
        <taxon>Bacteria</taxon>
        <taxon>Bacillati</taxon>
        <taxon>Cyanobacteriota</taxon>
        <taxon>Cyanophyceae</taxon>
        <taxon>Coleofasciculales</taxon>
        <taxon>Coleofasciculaceae</taxon>
        <taxon>Moorena</taxon>
    </lineage>
</organism>
<dbReference type="PANTHER" id="PTHR36222:SF1">
    <property type="entry name" value="SERINE PROTEASE INHIBITOR RV3364C"/>
    <property type="match status" value="1"/>
</dbReference>
<accession>A0A1D9FU71</accession>
<feature type="domain" description="Roadblock/LAMTOR2" evidence="1">
    <location>
        <begin position="9"/>
        <end position="98"/>
    </location>
</feature>